<evidence type="ECO:0000313" key="2">
    <source>
        <dbReference type="EMBL" id="QUL99659.1"/>
    </source>
</evidence>
<dbReference type="KEGG" id="fcz:IMF26_08330"/>
<name>A0AAT9LG74_9FIRM</name>
<dbReference type="AlphaFoldDB" id="A0AAT9LG74"/>
<dbReference type="InterPro" id="IPR006674">
    <property type="entry name" value="HD_domain"/>
</dbReference>
<dbReference type="EMBL" id="CP062796">
    <property type="protein sequence ID" value="QUL99659.1"/>
    <property type="molecule type" value="Genomic_DNA"/>
</dbReference>
<protein>
    <submittedName>
        <fullName evidence="2">HD domain-containing protein</fullName>
    </submittedName>
</protein>
<dbReference type="InterPro" id="IPR039967">
    <property type="entry name" value="MJ1020-like"/>
</dbReference>
<sequence>MVTLEDVKNNPEVQAYLAGGNAHLGALGYTDHGPRHAGLVASIAKNILERLGYPEREQELAAISGYLHDIGNVVSRYYHAQVGAALAERILRSMGMPPAEVATVMGAIGSHDPEDTCNAVSPVSAALILADKSDVHRSRVRNPDIHSFDVHDRVNYAASRSFLKVDTAGKVISLQLTIDTEIAPVMEYFEIFLTRMLACKRAAEFLGARFELDINQVRLL</sequence>
<organism evidence="2">
    <name type="scientific">Candidatus Fermentithermobacillus carboniphilus</name>
    <dbReference type="NCBI Taxonomy" id="3085328"/>
    <lineage>
        <taxon>Bacteria</taxon>
        <taxon>Bacillati</taxon>
        <taxon>Bacillota</taxon>
        <taxon>Candidatus Fermentithermobacillia</taxon>
        <taxon>Candidatus Fermentithermobacillales</taxon>
        <taxon>Candidatus Fermentithermobacillaceae</taxon>
        <taxon>Candidatus Fermentithermobacillus</taxon>
    </lineage>
</organism>
<dbReference type="CDD" id="cd00077">
    <property type="entry name" value="HDc"/>
    <property type="match status" value="1"/>
</dbReference>
<dbReference type="PANTHER" id="PTHR40517:SF1">
    <property type="entry name" value="METAL-DEPENDENT PHOSPHOHYDROLASE, HD SUPERFAMILY-RELATED"/>
    <property type="match status" value="1"/>
</dbReference>
<dbReference type="PANTHER" id="PTHR40517">
    <property type="entry name" value="METAL-DEPENDENT PHOSPHOHYDROLASE, HD SUPERFAMILY-RELATED"/>
    <property type="match status" value="1"/>
</dbReference>
<proteinExistence type="predicted"/>
<dbReference type="InterPro" id="IPR003607">
    <property type="entry name" value="HD/PDEase_dom"/>
</dbReference>
<feature type="domain" description="HD" evidence="1">
    <location>
        <begin position="36"/>
        <end position="105"/>
    </location>
</feature>
<evidence type="ECO:0000259" key="1">
    <source>
        <dbReference type="Pfam" id="PF01966"/>
    </source>
</evidence>
<accession>A0AAT9LG74</accession>
<reference evidence="2" key="2">
    <citation type="journal article" date="2023" name="Biology">
        <title>Prokaryotic Life Associated with Coal-Fire Gas Vents Revealed by Metagenomics.</title>
        <authorList>
            <person name="Kadnikov V.V."/>
            <person name="Mardanov A.V."/>
            <person name="Beletsky A.V."/>
            <person name="Karnachuk O.V."/>
            <person name="Ravin N.V."/>
        </authorList>
    </citation>
    <scope>NUCLEOTIDE SEQUENCE</scope>
    <source>
        <strain evidence="2">Bu02</strain>
    </source>
</reference>
<dbReference type="SUPFAM" id="SSF109604">
    <property type="entry name" value="HD-domain/PDEase-like"/>
    <property type="match status" value="1"/>
</dbReference>
<gene>
    <name evidence="2" type="ORF">IMF26_08330</name>
</gene>
<reference evidence="2" key="1">
    <citation type="submission" date="2020-10" db="EMBL/GenBank/DDBJ databases">
        <authorList>
            <person name="Kadnikov V."/>
            <person name="Beletsky A.V."/>
            <person name="Mardanov A.V."/>
            <person name="Karnachuk O.V."/>
            <person name="Ravin N.V."/>
        </authorList>
    </citation>
    <scope>NUCLEOTIDE SEQUENCE</scope>
    <source>
        <strain evidence="2">Bu02</strain>
    </source>
</reference>
<dbReference type="Gene3D" id="1.10.3210.10">
    <property type="entry name" value="Hypothetical protein af1432"/>
    <property type="match status" value="1"/>
</dbReference>
<dbReference type="Pfam" id="PF01966">
    <property type="entry name" value="HD"/>
    <property type="match status" value="1"/>
</dbReference>